<dbReference type="GO" id="GO:0005634">
    <property type="term" value="C:nucleus"/>
    <property type="evidence" value="ECO:0007669"/>
    <property type="project" value="UniProtKB-SubCell"/>
</dbReference>
<dbReference type="InterPro" id="IPR036600">
    <property type="entry name" value="PAH_sf"/>
</dbReference>
<dbReference type="OrthoDB" id="2962323at2759"/>
<protein>
    <submittedName>
        <fullName evidence="3">Uncharacterized protein</fullName>
    </submittedName>
</protein>
<keyword evidence="2" id="KW-0539">Nucleus</keyword>
<proteinExistence type="predicted"/>
<feature type="non-terminal residue" evidence="3">
    <location>
        <position position="127"/>
    </location>
</feature>
<evidence type="ECO:0000256" key="1">
    <source>
        <dbReference type="ARBA" id="ARBA00004123"/>
    </source>
</evidence>
<accession>A0A9W8IW87</accession>
<dbReference type="Gene3D" id="1.20.1160.11">
    <property type="entry name" value="Paired amphipathic helix"/>
    <property type="match status" value="1"/>
</dbReference>
<dbReference type="AlphaFoldDB" id="A0A9W8IW87"/>
<evidence type="ECO:0000313" key="3">
    <source>
        <dbReference type="EMBL" id="KAJ2922939.1"/>
    </source>
</evidence>
<sequence>MGLDITPSPRTTDIRAAESPLELSSAVAGLTPLVLPANAAAETPLELSSCAAGLTPLLTYEGASEALAIVHRTTGEKPSKLDKPLTKIQHKLFNEAISFLNLLKSKLGSGEAYSEFLKILNEFKEGK</sequence>
<gene>
    <name evidence="3" type="ORF">H1R20_g14197</name>
</gene>
<keyword evidence="4" id="KW-1185">Reference proteome</keyword>
<name>A0A9W8IW87_9AGAR</name>
<evidence type="ECO:0000313" key="4">
    <source>
        <dbReference type="Proteomes" id="UP001140091"/>
    </source>
</evidence>
<dbReference type="GO" id="GO:0006355">
    <property type="term" value="P:regulation of DNA-templated transcription"/>
    <property type="evidence" value="ECO:0007669"/>
    <property type="project" value="InterPro"/>
</dbReference>
<dbReference type="SUPFAM" id="SSF47762">
    <property type="entry name" value="PAH2 domain"/>
    <property type="match status" value="1"/>
</dbReference>
<dbReference type="EMBL" id="JANBPK010001473">
    <property type="protein sequence ID" value="KAJ2922939.1"/>
    <property type="molecule type" value="Genomic_DNA"/>
</dbReference>
<organism evidence="3 4">
    <name type="scientific">Candolleomyces eurysporus</name>
    <dbReference type="NCBI Taxonomy" id="2828524"/>
    <lineage>
        <taxon>Eukaryota</taxon>
        <taxon>Fungi</taxon>
        <taxon>Dikarya</taxon>
        <taxon>Basidiomycota</taxon>
        <taxon>Agaricomycotina</taxon>
        <taxon>Agaricomycetes</taxon>
        <taxon>Agaricomycetidae</taxon>
        <taxon>Agaricales</taxon>
        <taxon>Agaricineae</taxon>
        <taxon>Psathyrellaceae</taxon>
        <taxon>Candolleomyces</taxon>
    </lineage>
</organism>
<reference evidence="3" key="1">
    <citation type="submission" date="2022-06" db="EMBL/GenBank/DDBJ databases">
        <title>Genome Sequence of Candolleomyces eurysporus.</title>
        <authorList>
            <person name="Buettner E."/>
        </authorList>
    </citation>
    <scope>NUCLEOTIDE SEQUENCE</scope>
    <source>
        <strain evidence="3">VTCC 930004</strain>
    </source>
</reference>
<comment type="subcellular location">
    <subcellularLocation>
        <location evidence="1">Nucleus</location>
    </subcellularLocation>
</comment>
<comment type="caution">
    <text evidence="3">The sequence shown here is derived from an EMBL/GenBank/DDBJ whole genome shotgun (WGS) entry which is preliminary data.</text>
</comment>
<dbReference type="Proteomes" id="UP001140091">
    <property type="component" value="Unassembled WGS sequence"/>
</dbReference>
<evidence type="ECO:0000256" key="2">
    <source>
        <dbReference type="ARBA" id="ARBA00023242"/>
    </source>
</evidence>